<dbReference type="EMBL" id="BOMG01000166">
    <property type="protein sequence ID" value="GID62086.1"/>
    <property type="molecule type" value="Genomic_DNA"/>
</dbReference>
<evidence type="ECO:0000313" key="2">
    <source>
        <dbReference type="Proteomes" id="UP000612282"/>
    </source>
</evidence>
<protein>
    <submittedName>
        <fullName evidence="1">Uncharacterized protein</fullName>
    </submittedName>
</protein>
<organism evidence="1 2">
    <name type="scientific">Actinoplanes couchii</name>
    <dbReference type="NCBI Taxonomy" id="403638"/>
    <lineage>
        <taxon>Bacteria</taxon>
        <taxon>Bacillati</taxon>
        <taxon>Actinomycetota</taxon>
        <taxon>Actinomycetes</taxon>
        <taxon>Micromonosporales</taxon>
        <taxon>Micromonosporaceae</taxon>
        <taxon>Actinoplanes</taxon>
    </lineage>
</organism>
<proteinExistence type="predicted"/>
<name>A0ABQ3XUC2_9ACTN</name>
<accession>A0ABQ3XUC2</accession>
<evidence type="ECO:0000313" key="1">
    <source>
        <dbReference type="EMBL" id="GID62086.1"/>
    </source>
</evidence>
<keyword evidence="2" id="KW-1185">Reference proteome</keyword>
<reference evidence="1 2" key="1">
    <citation type="submission" date="2021-01" db="EMBL/GenBank/DDBJ databases">
        <title>Whole genome shotgun sequence of Actinoplanes couchii NBRC 106145.</title>
        <authorList>
            <person name="Komaki H."/>
            <person name="Tamura T."/>
        </authorList>
    </citation>
    <scope>NUCLEOTIDE SEQUENCE [LARGE SCALE GENOMIC DNA]</scope>
    <source>
        <strain evidence="1 2">NBRC 106145</strain>
    </source>
</reference>
<sequence length="62" mass="6633">MVPIMLDGKVSFHTGRAEAHARAGARRRLPGEDGLDMAVGGIAAIVTDNALLYRLAALYREP</sequence>
<comment type="caution">
    <text evidence="1">The sequence shown here is derived from an EMBL/GenBank/DDBJ whole genome shotgun (WGS) entry which is preliminary data.</text>
</comment>
<gene>
    <name evidence="1" type="ORF">Aco03nite_104900</name>
</gene>
<dbReference type="Proteomes" id="UP000612282">
    <property type="component" value="Unassembled WGS sequence"/>
</dbReference>